<comment type="caution">
    <text evidence="1">The sequence shown here is derived from an EMBL/GenBank/DDBJ whole genome shotgun (WGS) entry which is preliminary data.</text>
</comment>
<name>J9FKK7_9ZZZZ</name>
<protein>
    <submittedName>
        <fullName evidence="1">Uncharacterized protein</fullName>
    </submittedName>
</protein>
<accession>J9FKK7</accession>
<sequence length="42" mass="4702">MIKDTRPITRIAPVYMARFRIRAAVAAEPEIPSCIIRSMQAG</sequence>
<gene>
    <name evidence="1" type="ORF">EVA_16457</name>
</gene>
<proteinExistence type="predicted"/>
<organism evidence="1">
    <name type="scientific">gut metagenome</name>
    <dbReference type="NCBI Taxonomy" id="749906"/>
    <lineage>
        <taxon>unclassified sequences</taxon>
        <taxon>metagenomes</taxon>
        <taxon>organismal metagenomes</taxon>
    </lineage>
</organism>
<dbReference type="AlphaFoldDB" id="J9FKK7"/>
<reference evidence="1" key="1">
    <citation type="journal article" date="2012" name="PLoS ONE">
        <title>Gene sets for utilization of primary and secondary nutrition supplies in the distal gut of endangered iberian lynx.</title>
        <authorList>
            <person name="Alcaide M."/>
            <person name="Messina E."/>
            <person name="Richter M."/>
            <person name="Bargiela R."/>
            <person name="Peplies J."/>
            <person name="Huws S.A."/>
            <person name="Newbold C.J."/>
            <person name="Golyshin P.N."/>
            <person name="Simon M.A."/>
            <person name="Lopez G."/>
            <person name="Yakimov M.M."/>
            <person name="Ferrer M."/>
        </authorList>
    </citation>
    <scope>NUCLEOTIDE SEQUENCE</scope>
</reference>
<dbReference type="EMBL" id="AMCI01005810">
    <property type="protein sequence ID" value="EJW95436.1"/>
    <property type="molecule type" value="Genomic_DNA"/>
</dbReference>
<evidence type="ECO:0000313" key="1">
    <source>
        <dbReference type="EMBL" id="EJW95436.1"/>
    </source>
</evidence>